<keyword evidence="17" id="KW-1185">Reference proteome</keyword>
<dbReference type="GO" id="GO:0008777">
    <property type="term" value="F:acetylornithine deacetylase activity"/>
    <property type="evidence" value="ECO:0007669"/>
    <property type="project" value="TreeGrafter"/>
</dbReference>
<gene>
    <name evidence="16" type="ORF">BKA02_000076</name>
</gene>
<dbReference type="PANTHER" id="PTHR43808:SF31">
    <property type="entry name" value="N-ACETYL-L-CITRULLINE DEACETYLASE"/>
    <property type="match status" value="1"/>
</dbReference>
<proteinExistence type="predicted"/>
<dbReference type="Gene3D" id="3.30.70.360">
    <property type="match status" value="1"/>
</dbReference>
<evidence type="ECO:0000256" key="3">
    <source>
        <dbReference type="ARBA" id="ARBA00005130"/>
    </source>
</evidence>
<dbReference type="GO" id="GO:0009014">
    <property type="term" value="F:succinyl-diaminopimelate desuccinylase activity"/>
    <property type="evidence" value="ECO:0007669"/>
    <property type="project" value="UniProtKB-UniRule"/>
</dbReference>
<dbReference type="InterPro" id="IPR010174">
    <property type="entry name" value="Succinyl-DAP_deSuclase_DapE"/>
</dbReference>
<comment type="cofactor">
    <cofactor evidence="2">
        <name>Zn(2+)</name>
        <dbReference type="ChEBI" id="CHEBI:29105"/>
    </cofactor>
</comment>
<evidence type="ECO:0000313" key="16">
    <source>
        <dbReference type="EMBL" id="NYD53021.1"/>
    </source>
</evidence>
<dbReference type="RefSeq" id="WP_179430235.1">
    <property type="nucleotide sequence ID" value="NZ_BAABLC010000003.1"/>
</dbReference>
<dbReference type="SUPFAM" id="SSF55031">
    <property type="entry name" value="Bacterial exopeptidase dimerisation domain"/>
    <property type="match status" value="1"/>
</dbReference>
<dbReference type="GO" id="GO:0019877">
    <property type="term" value="P:diaminopimelate biosynthetic process"/>
    <property type="evidence" value="ECO:0007669"/>
    <property type="project" value="UniProtKB-KW"/>
</dbReference>
<dbReference type="InterPro" id="IPR050072">
    <property type="entry name" value="Peptidase_M20A"/>
</dbReference>
<evidence type="ECO:0000256" key="6">
    <source>
        <dbReference type="ARBA" id="ARBA00022605"/>
    </source>
</evidence>
<dbReference type="GO" id="GO:0046872">
    <property type="term" value="F:metal ion binding"/>
    <property type="evidence" value="ECO:0007669"/>
    <property type="project" value="UniProtKB-KW"/>
</dbReference>
<keyword evidence="9" id="KW-0862">Zinc</keyword>
<feature type="domain" description="Peptidase M20 dimerisation" evidence="15">
    <location>
        <begin position="170"/>
        <end position="267"/>
    </location>
</feature>
<dbReference type="GO" id="GO:0006526">
    <property type="term" value="P:L-arginine biosynthetic process"/>
    <property type="evidence" value="ECO:0007669"/>
    <property type="project" value="TreeGrafter"/>
</dbReference>
<keyword evidence="11" id="KW-0457">Lysine biosynthesis</keyword>
<evidence type="ECO:0000256" key="5">
    <source>
        <dbReference type="ARBA" id="ARBA00011921"/>
    </source>
</evidence>
<evidence type="ECO:0000256" key="8">
    <source>
        <dbReference type="ARBA" id="ARBA00022801"/>
    </source>
</evidence>
<dbReference type="AlphaFoldDB" id="A0A7Y9ESF9"/>
<name>A0A7Y9ESF9_9MICO</name>
<evidence type="ECO:0000259" key="15">
    <source>
        <dbReference type="Pfam" id="PF07687"/>
    </source>
</evidence>
<comment type="catalytic activity">
    <reaction evidence="13">
        <text>N-succinyl-(2S,6S)-2,6-diaminopimelate + H2O = (2S,6S)-2,6-diaminopimelate + succinate</text>
        <dbReference type="Rhea" id="RHEA:22608"/>
        <dbReference type="ChEBI" id="CHEBI:15377"/>
        <dbReference type="ChEBI" id="CHEBI:30031"/>
        <dbReference type="ChEBI" id="CHEBI:57609"/>
        <dbReference type="ChEBI" id="CHEBI:58087"/>
        <dbReference type="EC" id="3.5.1.18"/>
    </reaction>
</comment>
<evidence type="ECO:0000256" key="12">
    <source>
        <dbReference type="ARBA" id="ARBA00023285"/>
    </source>
</evidence>
<dbReference type="Proteomes" id="UP000552045">
    <property type="component" value="Unassembled WGS sequence"/>
</dbReference>
<evidence type="ECO:0000256" key="11">
    <source>
        <dbReference type="ARBA" id="ARBA00023154"/>
    </source>
</evidence>
<dbReference type="InterPro" id="IPR002933">
    <property type="entry name" value="Peptidase_M20"/>
</dbReference>
<keyword evidence="7" id="KW-0479">Metal-binding</keyword>
<comment type="subunit">
    <text evidence="4">Homodimer.</text>
</comment>
<keyword evidence="6" id="KW-0028">Amino-acid biosynthesis</keyword>
<reference evidence="16 17" key="1">
    <citation type="submission" date="2020-07" db="EMBL/GenBank/DDBJ databases">
        <title>Sequencing the genomes of 1000 actinobacteria strains.</title>
        <authorList>
            <person name="Klenk H.-P."/>
        </authorList>
    </citation>
    <scope>NUCLEOTIDE SEQUENCE [LARGE SCALE GENOMIC DNA]</scope>
    <source>
        <strain evidence="16 17">DSM 22185</strain>
    </source>
</reference>
<dbReference type="EMBL" id="JACCBH010000001">
    <property type="protein sequence ID" value="NYD53021.1"/>
    <property type="molecule type" value="Genomic_DNA"/>
</dbReference>
<dbReference type="InterPro" id="IPR036264">
    <property type="entry name" value="Bact_exopeptidase_dim_dom"/>
</dbReference>
<comment type="caution">
    <text evidence="16">The sequence shown here is derived from an EMBL/GenBank/DDBJ whole genome shotgun (WGS) entry which is preliminary data.</text>
</comment>
<dbReference type="SUPFAM" id="SSF53187">
    <property type="entry name" value="Zn-dependent exopeptidases"/>
    <property type="match status" value="1"/>
</dbReference>
<evidence type="ECO:0000256" key="4">
    <source>
        <dbReference type="ARBA" id="ARBA00011738"/>
    </source>
</evidence>
<dbReference type="EC" id="3.5.1.18" evidence="5 14"/>
<keyword evidence="10" id="KW-0220">Diaminopimelate biosynthesis</keyword>
<dbReference type="Pfam" id="PF07687">
    <property type="entry name" value="M20_dimer"/>
    <property type="match status" value="1"/>
</dbReference>
<evidence type="ECO:0000256" key="9">
    <source>
        <dbReference type="ARBA" id="ARBA00022833"/>
    </source>
</evidence>
<keyword evidence="8 16" id="KW-0378">Hydrolase</keyword>
<keyword evidence="12" id="KW-0170">Cobalt</keyword>
<evidence type="ECO:0000256" key="1">
    <source>
        <dbReference type="ARBA" id="ARBA00001941"/>
    </source>
</evidence>
<evidence type="ECO:0000256" key="13">
    <source>
        <dbReference type="ARBA" id="ARBA00051301"/>
    </source>
</evidence>
<dbReference type="Pfam" id="PF01546">
    <property type="entry name" value="Peptidase_M20"/>
    <property type="match status" value="1"/>
</dbReference>
<evidence type="ECO:0000256" key="10">
    <source>
        <dbReference type="ARBA" id="ARBA00022915"/>
    </source>
</evidence>
<dbReference type="FunFam" id="3.30.70.360:FF:000011">
    <property type="entry name" value="Succinyl-diaminopimelate desuccinylase"/>
    <property type="match status" value="1"/>
</dbReference>
<accession>A0A7Y9ESF9</accession>
<dbReference type="GO" id="GO:0009089">
    <property type="term" value="P:lysine biosynthetic process via diaminopimelate"/>
    <property type="evidence" value="ECO:0007669"/>
    <property type="project" value="UniProtKB-UniRule"/>
</dbReference>
<dbReference type="PANTHER" id="PTHR43808">
    <property type="entry name" value="ACETYLORNITHINE DEACETYLASE"/>
    <property type="match status" value="1"/>
</dbReference>
<evidence type="ECO:0000313" key="17">
    <source>
        <dbReference type="Proteomes" id="UP000552045"/>
    </source>
</evidence>
<dbReference type="NCBIfam" id="TIGR01900">
    <property type="entry name" value="dapE-gram_pos"/>
    <property type="match status" value="1"/>
</dbReference>
<sequence>MPLDPTLSAVELTRAICDVPSVSGEEAVLADLIENAVAGHQHLRVTRHGNTIVARTELGRDRRAVIAGHIDTVPINGNVPTRDVLVDGVEHLWGRGTVDMKAGVAVQLKLAVELADPALDVTWIWYDNEEVAASRNGLGLLAAEHPELLTGDFAILGEPSDGEVEGGCNGTLRVVVRTSGVRAHSARAWIGENAIHGAAPILARLAEYRPRDVEVDGLVYREGLNAVRITGGIAGNVIPDACEVEVNYRFAPSKSVEQAVEHVRSVFSGFPVEVTDASAGARPGLDAPLAQGFVAAVGATPRPKYGWTDVARFSALGIPAVNYGPGDPHLAHHDEERVPLAQIIAVEEGLRAWLTGGTGGAAGA</sequence>
<evidence type="ECO:0000256" key="7">
    <source>
        <dbReference type="ARBA" id="ARBA00022723"/>
    </source>
</evidence>
<dbReference type="Gene3D" id="3.40.630.10">
    <property type="entry name" value="Zn peptidases"/>
    <property type="match status" value="1"/>
</dbReference>
<comment type="pathway">
    <text evidence="3">Amino-acid biosynthesis; L-lysine biosynthesis via DAP pathway; LL-2,6-diaminopimelate from (S)-tetrahydrodipicolinate (succinylase route): step 3/3.</text>
</comment>
<dbReference type="InterPro" id="IPR011650">
    <property type="entry name" value="Peptidase_M20_dimer"/>
</dbReference>
<comment type="cofactor">
    <cofactor evidence="1">
        <name>Co(2+)</name>
        <dbReference type="ChEBI" id="CHEBI:48828"/>
    </cofactor>
</comment>
<protein>
    <recommendedName>
        <fullName evidence="5 14">Succinyl-diaminopimelate desuccinylase</fullName>
        <ecNumber evidence="5 14">3.5.1.18</ecNumber>
    </recommendedName>
</protein>
<evidence type="ECO:0000256" key="2">
    <source>
        <dbReference type="ARBA" id="ARBA00001947"/>
    </source>
</evidence>
<evidence type="ECO:0000256" key="14">
    <source>
        <dbReference type="NCBIfam" id="TIGR01900"/>
    </source>
</evidence>
<organism evidence="16 17">
    <name type="scientific">Microbacterium pseudoresistens</name>
    <dbReference type="NCBI Taxonomy" id="640634"/>
    <lineage>
        <taxon>Bacteria</taxon>
        <taxon>Bacillati</taxon>
        <taxon>Actinomycetota</taxon>
        <taxon>Actinomycetes</taxon>
        <taxon>Micrococcales</taxon>
        <taxon>Microbacteriaceae</taxon>
        <taxon>Microbacterium</taxon>
    </lineage>
</organism>